<evidence type="ECO:0008006" key="4">
    <source>
        <dbReference type="Google" id="ProtNLM"/>
    </source>
</evidence>
<sequence length="107" mass="11859">MHWLSVAFGSLLSACAFDRPRGRKTPEKKGGRVSIGDRRTSIQNLVRHDFTTFRGLAGNTTTTGHLHSLSTGLPHVHSMSMPASLKKLQVIRCPHAERADEDRVEAR</sequence>
<proteinExistence type="predicted"/>
<protein>
    <recommendedName>
        <fullName evidence="4">Secreted protein</fullName>
    </recommendedName>
</protein>
<keyword evidence="1" id="KW-0732">Signal</keyword>
<gene>
    <name evidence="2" type="ORF">BCR38DRAFT_436713</name>
</gene>
<evidence type="ECO:0000256" key="1">
    <source>
        <dbReference type="SAM" id="SignalP"/>
    </source>
</evidence>
<feature type="signal peptide" evidence="1">
    <location>
        <begin position="1"/>
        <end position="16"/>
    </location>
</feature>
<evidence type="ECO:0000313" key="2">
    <source>
        <dbReference type="EMBL" id="ORY63391.1"/>
    </source>
</evidence>
<organism evidence="2 3">
    <name type="scientific">Pseudomassariella vexata</name>
    <dbReference type="NCBI Taxonomy" id="1141098"/>
    <lineage>
        <taxon>Eukaryota</taxon>
        <taxon>Fungi</taxon>
        <taxon>Dikarya</taxon>
        <taxon>Ascomycota</taxon>
        <taxon>Pezizomycotina</taxon>
        <taxon>Sordariomycetes</taxon>
        <taxon>Xylariomycetidae</taxon>
        <taxon>Amphisphaeriales</taxon>
        <taxon>Pseudomassariaceae</taxon>
        <taxon>Pseudomassariella</taxon>
    </lineage>
</organism>
<accession>A0A1Y2DVT8</accession>
<dbReference type="RefSeq" id="XP_040715048.1">
    <property type="nucleotide sequence ID" value="XM_040860476.1"/>
</dbReference>
<dbReference type="AlphaFoldDB" id="A0A1Y2DVT8"/>
<dbReference type="Proteomes" id="UP000193689">
    <property type="component" value="Unassembled WGS sequence"/>
</dbReference>
<name>A0A1Y2DVT8_9PEZI</name>
<reference evidence="2 3" key="1">
    <citation type="submission" date="2016-07" db="EMBL/GenBank/DDBJ databases">
        <title>Pervasive Adenine N6-methylation of Active Genes in Fungi.</title>
        <authorList>
            <consortium name="DOE Joint Genome Institute"/>
            <person name="Mondo S.J."/>
            <person name="Dannebaum R.O."/>
            <person name="Kuo R.C."/>
            <person name="Labutti K."/>
            <person name="Haridas S."/>
            <person name="Kuo A."/>
            <person name="Salamov A."/>
            <person name="Ahrendt S.R."/>
            <person name="Lipzen A."/>
            <person name="Sullivan W."/>
            <person name="Andreopoulos W.B."/>
            <person name="Clum A."/>
            <person name="Lindquist E."/>
            <person name="Daum C."/>
            <person name="Ramamoorthy G.K."/>
            <person name="Gryganskyi A."/>
            <person name="Culley D."/>
            <person name="Magnuson J.K."/>
            <person name="James T.Y."/>
            <person name="O'Malley M.A."/>
            <person name="Stajich J.E."/>
            <person name="Spatafora J.W."/>
            <person name="Visel A."/>
            <person name="Grigoriev I.V."/>
        </authorList>
    </citation>
    <scope>NUCLEOTIDE SEQUENCE [LARGE SCALE GENOMIC DNA]</scope>
    <source>
        <strain evidence="2 3">CBS 129021</strain>
    </source>
</reference>
<feature type="chain" id="PRO_5010991868" description="Secreted protein" evidence="1">
    <location>
        <begin position="17"/>
        <end position="107"/>
    </location>
</feature>
<dbReference type="EMBL" id="MCFJ01000008">
    <property type="protein sequence ID" value="ORY63391.1"/>
    <property type="molecule type" value="Genomic_DNA"/>
</dbReference>
<dbReference type="InParanoid" id="A0A1Y2DVT8"/>
<comment type="caution">
    <text evidence="2">The sequence shown here is derived from an EMBL/GenBank/DDBJ whole genome shotgun (WGS) entry which is preliminary data.</text>
</comment>
<evidence type="ECO:0000313" key="3">
    <source>
        <dbReference type="Proteomes" id="UP000193689"/>
    </source>
</evidence>
<dbReference type="GeneID" id="63776688"/>
<keyword evidence="3" id="KW-1185">Reference proteome</keyword>